<sequence length="128" mass="14381">METTNVASNMKSKRVRASRLSALNIGCHRSTFYRRSKKLADSILSANNMFPLKCESTQPSTSTRGLHNTNTENTVELIPANQRIVYEPPLETGINKSPIMDPEEPTTMQQLYNQYNNGDGVDNQRDSC</sequence>
<keyword evidence="3" id="KW-1185">Reference proteome</keyword>
<gene>
    <name evidence="2" type="ORF">MN116_000505</name>
</gene>
<organism evidence="2 3">
    <name type="scientific">Schistosoma mekongi</name>
    <name type="common">Parasitic worm</name>
    <dbReference type="NCBI Taxonomy" id="38744"/>
    <lineage>
        <taxon>Eukaryota</taxon>
        <taxon>Metazoa</taxon>
        <taxon>Spiralia</taxon>
        <taxon>Lophotrochozoa</taxon>
        <taxon>Platyhelminthes</taxon>
        <taxon>Trematoda</taxon>
        <taxon>Digenea</taxon>
        <taxon>Strigeidida</taxon>
        <taxon>Schistosomatoidea</taxon>
        <taxon>Schistosomatidae</taxon>
        <taxon>Schistosoma</taxon>
    </lineage>
</organism>
<evidence type="ECO:0000313" key="2">
    <source>
        <dbReference type="EMBL" id="KAK4472201.1"/>
    </source>
</evidence>
<dbReference type="AlphaFoldDB" id="A0AAE1ZDU7"/>
<comment type="caution">
    <text evidence="2">The sequence shown here is derived from an EMBL/GenBank/DDBJ whole genome shotgun (WGS) entry which is preliminary data.</text>
</comment>
<evidence type="ECO:0000313" key="3">
    <source>
        <dbReference type="Proteomes" id="UP001292079"/>
    </source>
</evidence>
<accession>A0AAE1ZDU7</accession>
<protein>
    <submittedName>
        <fullName evidence="2">Uncharacterized protein</fullName>
    </submittedName>
</protein>
<dbReference type="Proteomes" id="UP001292079">
    <property type="component" value="Unassembled WGS sequence"/>
</dbReference>
<feature type="region of interest" description="Disordered" evidence="1">
    <location>
        <begin position="55"/>
        <end position="74"/>
    </location>
</feature>
<reference evidence="2" key="1">
    <citation type="submission" date="2022-04" db="EMBL/GenBank/DDBJ databases">
        <authorList>
            <person name="Xu L."/>
            <person name="Lv Z."/>
        </authorList>
    </citation>
    <scope>NUCLEOTIDE SEQUENCE</scope>
    <source>
        <strain evidence="2">LV_2022a</strain>
    </source>
</reference>
<evidence type="ECO:0000256" key="1">
    <source>
        <dbReference type="SAM" id="MobiDB-lite"/>
    </source>
</evidence>
<reference evidence="2" key="2">
    <citation type="journal article" date="2023" name="Infect Dis Poverty">
        <title>Chromosome-scale genome of the human blood fluke Schistosoma mekongi and its implications for public health.</title>
        <authorList>
            <person name="Zhou M."/>
            <person name="Xu L."/>
            <person name="Xu D."/>
            <person name="Chen W."/>
            <person name="Khan J."/>
            <person name="Hu Y."/>
            <person name="Huang H."/>
            <person name="Wei H."/>
            <person name="Zhang Y."/>
            <person name="Chusongsang P."/>
            <person name="Tanasarnprasert K."/>
            <person name="Hu X."/>
            <person name="Limpanont Y."/>
            <person name="Lv Z."/>
        </authorList>
    </citation>
    <scope>NUCLEOTIDE SEQUENCE</scope>
    <source>
        <strain evidence="2">LV_2022a</strain>
    </source>
</reference>
<proteinExistence type="predicted"/>
<name>A0AAE1ZDU7_SCHME</name>
<dbReference type="EMBL" id="JALJAT010000002">
    <property type="protein sequence ID" value="KAK4472201.1"/>
    <property type="molecule type" value="Genomic_DNA"/>
</dbReference>